<name>A0A9D7SAQ7_9BACT</name>
<evidence type="ECO:0000313" key="2">
    <source>
        <dbReference type="EMBL" id="MBK9719162.1"/>
    </source>
</evidence>
<organism evidence="2 3">
    <name type="scientific">Candidatus Defluviibacterium haderslevense</name>
    <dbReference type="NCBI Taxonomy" id="2981993"/>
    <lineage>
        <taxon>Bacteria</taxon>
        <taxon>Pseudomonadati</taxon>
        <taxon>Bacteroidota</taxon>
        <taxon>Saprospiria</taxon>
        <taxon>Saprospirales</taxon>
        <taxon>Saprospiraceae</taxon>
        <taxon>Candidatus Defluviibacterium</taxon>
    </lineage>
</organism>
<evidence type="ECO:0000313" key="3">
    <source>
        <dbReference type="Proteomes" id="UP000808349"/>
    </source>
</evidence>
<feature type="signal peptide" evidence="1">
    <location>
        <begin position="1"/>
        <end position="21"/>
    </location>
</feature>
<dbReference type="Proteomes" id="UP000808349">
    <property type="component" value="Unassembled WGS sequence"/>
</dbReference>
<reference evidence="2 3" key="1">
    <citation type="submission" date="2020-10" db="EMBL/GenBank/DDBJ databases">
        <title>Connecting structure to function with the recovery of over 1000 high-quality activated sludge metagenome-assembled genomes encoding full-length rRNA genes using long-read sequencing.</title>
        <authorList>
            <person name="Singleton C.M."/>
            <person name="Petriglieri F."/>
            <person name="Kristensen J.M."/>
            <person name="Kirkegaard R.H."/>
            <person name="Michaelsen T.Y."/>
            <person name="Andersen M.H."/>
            <person name="Karst S.M."/>
            <person name="Dueholm M.S."/>
            <person name="Nielsen P.H."/>
            <person name="Albertsen M."/>
        </authorList>
    </citation>
    <scope>NUCLEOTIDE SEQUENCE [LARGE SCALE GENOMIC DNA]</scope>
    <source>
        <strain evidence="2">Ribe_18-Q3-R11-54_BAT3C.373</strain>
    </source>
</reference>
<proteinExistence type="predicted"/>
<evidence type="ECO:0008006" key="4">
    <source>
        <dbReference type="Google" id="ProtNLM"/>
    </source>
</evidence>
<protein>
    <recommendedName>
        <fullName evidence="4">Transporter</fullName>
    </recommendedName>
</protein>
<feature type="chain" id="PRO_5039644493" description="Transporter" evidence="1">
    <location>
        <begin position="22"/>
        <end position="301"/>
    </location>
</feature>
<dbReference type="AlphaFoldDB" id="A0A9D7SAQ7"/>
<keyword evidence="1" id="KW-0732">Signal</keyword>
<accession>A0A9D7SAQ7</accession>
<dbReference type="EMBL" id="JADKFW010000016">
    <property type="protein sequence ID" value="MBK9719162.1"/>
    <property type="molecule type" value="Genomic_DNA"/>
</dbReference>
<evidence type="ECO:0000256" key="1">
    <source>
        <dbReference type="SAM" id="SignalP"/>
    </source>
</evidence>
<gene>
    <name evidence="2" type="ORF">IPO85_16915</name>
</gene>
<sequence>MKKNYLIAFLFLIGFHIQLSACDICGCGIGGTYFGILPQYHKHFFGLNYTYQSFKSEHPVYDIEDNKYSSERFQTLEIRGRYHITKKVQLFVFAPLGFHEQIDHGLKSFVSGIGDVSTIANVTLFNSGDSLNKTWKNNVQIGGGIKWPTGTYKELNAEQQLNPNLQLGTGSTDIILDFIHTIRHRKVGLNTNILYQFNNVNSNHFKFGNKCSVNTNFFYWKTIQSYSLLPSIGIHYENNQYNKHYKTVLNTSGGQSLQTSLGIDLYLRRVSIGVNTQVPIYQSNHLIDNNFKHNIHLLYNF</sequence>
<comment type="caution">
    <text evidence="2">The sequence shown here is derived from an EMBL/GenBank/DDBJ whole genome shotgun (WGS) entry which is preliminary data.</text>
</comment>